<gene>
    <name evidence="1" type="ORF">HGO97_007065</name>
</gene>
<dbReference type="Pfam" id="PF13419">
    <property type="entry name" value="HAD_2"/>
    <property type="match status" value="1"/>
</dbReference>
<dbReference type="InterPro" id="IPR006439">
    <property type="entry name" value="HAD-SF_hydro_IA"/>
</dbReference>
<dbReference type="PANTHER" id="PTHR43434:SF20">
    <property type="entry name" value="5'-NUCLEOTIDASE"/>
    <property type="match status" value="1"/>
</dbReference>
<dbReference type="NCBIfam" id="TIGR01549">
    <property type="entry name" value="HAD-SF-IA-v1"/>
    <property type="match status" value="1"/>
</dbReference>
<dbReference type="SFLD" id="SFLDS00003">
    <property type="entry name" value="Haloacid_Dehalogenase"/>
    <property type="match status" value="1"/>
</dbReference>
<proteinExistence type="predicted"/>
<dbReference type="InterPro" id="IPR041492">
    <property type="entry name" value="HAD_2"/>
</dbReference>
<sequence>MEIRTVLFDLDGTLTDSGPGIMNSVQYALRQYGMEVDDLSKLRCFIGPPLHKQFQEFCNFTEEESKRAVDRYREYYSVTGLFENEVYEGIPEVLAEMKKAGLKVAMATSKPETFAKQIADHFNLTPYFDFIGGSLMDGARTKKSEVIEYVLEACQVKERNTVLMIGDREHDIIGAKEAKVRCVGVLYGYGTKEELKEAGADYIALNPADILDIIKDINKK</sequence>
<accession>A0ABS6D1U3</accession>
<dbReference type="EMBL" id="JABACJ020000005">
    <property type="protein sequence ID" value="MBU3875570.1"/>
    <property type="molecule type" value="Genomic_DNA"/>
</dbReference>
<evidence type="ECO:0000313" key="2">
    <source>
        <dbReference type="Proteomes" id="UP000723714"/>
    </source>
</evidence>
<dbReference type="GO" id="GO:0016787">
    <property type="term" value="F:hydrolase activity"/>
    <property type="evidence" value="ECO:0007669"/>
    <property type="project" value="UniProtKB-KW"/>
</dbReference>
<dbReference type="Proteomes" id="UP000723714">
    <property type="component" value="Unassembled WGS sequence"/>
</dbReference>
<keyword evidence="1" id="KW-0378">Hydrolase</keyword>
<name>A0ABS6D1U3_9FIRM</name>
<organism evidence="1 2">
    <name type="scientific">Faecalicatena faecalis</name>
    <dbReference type="NCBI Taxonomy" id="2726362"/>
    <lineage>
        <taxon>Bacteria</taxon>
        <taxon>Bacillati</taxon>
        <taxon>Bacillota</taxon>
        <taxon>Clostridia</taxon>
        <taxon>Lachnospirales</taxon>
        <taxon>Lachnospiraceae</taxon>
        <taxon>Faecalicatena</taxon>
    </lineage>
</organism>
<dbReference type="PANTHER" id="PTHR43434">
    <property type="entry name" value="PHOSPHOGLYCOLATE PHOSPHATASE"/>
    <property type="match status" value="1"/>
</dbReference>
<protein>
    <submittedName>
        <fullName evidence="1">HAD family hydrolase</fullName>
    </submittedName>
</protein>
<dbReference type="InterPro" id="IPR050155">
    <property type="entry name" value="HAD-like_hydrolase_sf"/>
</dbReference>
<dbReference type="RefSeq" id="WP_216240618.1">
    <property type="nucleotide sequence ID" value="NZ_JABACJ020000005.1"/>
</dbReference>
<dbReference type="SFLD" id="SFLDG01129">
    <property type="entry name" value="C1.5:_HAD__Beta-PGM__Phosphata"/>
    <property type="match status" value="1"/>
</dbReference>
<reference evidence="1 2" key="1">
    <citation type="submission" date="2021-06" db="EMBL/GenBank/DDBJ databases">
        <title>Faecalicatena sp. nov. isolated from porcine feces.</title>
        <authorList>
            <person name="Oh B.S."/>
            <person name="Lee J.H."/>
        </authorList>
    </citation>
    <scope>NUCLEOTIDE SEQUENCE [LARGE SCALE GENOMIC DNA]</scope>
    <source>
        <strain evidence="1 2">AGMB00832</strain>
    </source>
</reference>
<keyword evidence="2" id="KW-1185">Reference proteome</keyword>
<dbReference type="SFLD" id="SFLDG01135">
    <property type="entry name" value="C1.5.6:_HAD__Beta-PGM__Phospha"/>
    <property type="match status" value="1"/>
</dbReference>
<comment type="caution">
    <text evidence="1">The sequence shown here is derived from an EMBL/GenBank/DDBJ whole genome shotgun (WGS) entry which is preliminary data.</text>
</comment>
<evidence type="ECO:0000313" key="1">
    <source>
        <dbReference type="EMBL" id="MBU3875570.1"/>
    </source>
</evidence>
<dbReference type="CDD" id="cd04302">
    <property type="entry name" value="HAD_5NT"/>
    <property type="match status" value="1"/>
</dbReference>